<sequence length="181" mass="20666">MLLATVTYLTLFVTSGRASMCSDAEGMNDELRQVFLDEHNKYRSLIAKGLAKNKLGGYAPKAARMLKMTYDCAVEANTMQYVKKCVFEHDSREERNYWGQSIWSLGAVQYNKTASAIYAVLSWFEELQLFGVPDDLQFSMALLERHVGHYTQLAWQWSNKIGCAVYWCSDFTFAACEYNPA</sequence>
<name>A0A2G9T3F6_TELCI</name>
<dbReference type="InterPro" id="IPR002413">
    <property type="entry name" value="V5_allergen-like"/>
</dbReference>
<dbReference type="InterPro" id="IPR035940">
    <property type="entry name" value="CAP_sf"/>
</dbReference>
<dbReference type="AlphaFoldDB" id="A0A2G9T3F6"/>
<feature type="chain" id="PRO_5013856551" evidence="1">
    <location>
        <begin position="19"/>
        <end position="181"/>
    </location>
</feature>
<dbReference type="SUPFAM" id="SSF55797">
    <property type="entry name" value="PR-1-like"/>
    <property type="match status" value="1"/>
</dbReference>
<evidence type="ECO:0000313" key="4">
    <source>
        <dbReference type="Proteomes" id="UP000230423"/>
    </source>
</evidence>
<keyword evidence="4" id="KW-1185">Reference proteome</keyword>
<dbReference type="InterPro" id="IPR014044">
    <property type="entry name" value="CAP_dom"/>
</dbReference>
<dbReference type="Pfam" id="PF00188">
    <property type="entry name" value="CAP"/>
    <property type="match status" value="1"/>
</dbReference>
<dbReference type="CDD" id="cd05380">
    <property type="entry name" value="CAP_euk"/>
    <property type="match status" value="1"/>
</dbReference>
<evidence type="ECO:0000256" key="1">
    <source>
        <dbReference type="SAM" id="SignalP"/>
    </source>
</evidence>
<evidence type="ECO:0000259" key="2">
    <source>
        <dbReference type="SMART" id="SM00198"/>
    </source>
</evidence>
<dbReference type="PRINTS" id="PR00837">
    <property type="entry name" value="V5TPXLIKE"/>
</dbReference>
<dbReference type="Proteomes" id="UP000230423">
    <property type="component" value="Unassembled WGS sequence"/>
</dbReference>
<gene>
    <name evidence="3" type="ORF">TELCIR_26221</name>
</gene>
<dbReference type="InterPro" id="IPR018244">
    <property type="entry name" value="Allrgn_V5/Tpx1_CS"/>
</dbReference>
<protein>
    <submittedName>
        <fullName evidence="3">SCP-like protein</fullName>
    </submittedName>
</protein>
<dbReference type="SMART" id="SM00198">
    <property type="entry name" value="SCP"/>
    <property type="match status" value="1"/>
</dbReference>
<feature type="domain" description="SCP" evidence="2">
    <location>
        <begin position="30"/>
        <end position="181"/>
    </location>
</feature>
<proteinExistence type="predicted"/>
<dbReference type="PROSITE" id="PS01009">
    <property type="entry name" value="CRISP_1"/>
    <property type="match status" value="1"/>
</dbReference>
<dbReference type="PRINTS" id="PR00838">
    <property type="entry name" value="V5ALLERGEN"/>
</dbReference>
<dbReference type="Gene3D" id="3.40.33.10">
    <property type="entry name" value="CAP"/>
    <property type="match status" value="1"/>
</dbReference>
<dbReference type="OrthoDB" id="5874910at2759"/>
<dbReference type="EMBL" id="KZ427987">
    <property type="protein sequence ID" value="PIO52473.1"/>
    <property type="molecule type" value="Genomic_DNA"/>
</dbReference>
<dbReference type="PANTHER" id="PTHR10334">
    <property type="entry name" value="CYSTEINE-RICH SECRETORY PROTEIN-RELATED"/>
    <property type="match status" value="1"/>
</dbReference>
<dbReference type="GO" id="GO:0005576">
    <property type="term" value="C:extracellular region"/>
    <property type="evidence" value="ECO:0007669"/>
    <property type="project" value="InterPro"/>
</dbReference>
<evidence type="ECO:0000313" key="3">
    <source>
        <dbReference type="EMBL" id="PIO52473.1"/>
    </source>
</evidence>
<keyword evidence="1" id="KW-0732">Signal</keyword>
<feature type="signal peptide" evidence="1">
    <location>
        <begin position="1"/>
        <end position="18"/>
    </location>
</feature>
<organism evidence="3 4">
    <name type="scientific">Teladorsagia circumcincta</name>
    <name type="common">Brown stomach worm</name>
    <name type="synonym">Ostertagia circumcincta</name>
    <dbReference type="NCBI Taxonomy" id="45464"/>
    <lineage>
        <taxon>Eukaryota</taxon>
        <taxon>Metazoa</taxon>
        <taxon>Ecdysozoa</taxon>
        <taxon>Nematoda</taxon>
        <taxon>Chromadorea</taxon>
        <taxon>Rhabditida</taxon>
        <taxon>Rhabditina</taxon>
        <taxon>Rhabditomorpha</taxon>
        <taxon>Strongyloidea</taxon>
        <taxon>Trichostrongylidae</taxon>
        <taxon>Teladorsagia</taxon>
    </lineage>
</organism>
<accession>A0A2G9T3F6</accession>
<dbReference type="InterPro" id="IPR001283">
    <property type="entry name" value="CRISP-related"/>
</dbReference>
<reference evidence="3 4" key="1">
    <citation type="submission" date="2015-09" db="EMBL/GenBank/DDBJ databases">
        <title>Draft genome of the parasitic nematode Teladorsagia circumcincta isolate WARC Sus (inbred).</title>
        <authorList>
            <person name="Mitreva M."/>
        </authorList>
    </citation>
    <scope>NUCLEOTIDE SEQUENCE [LARGE SCALE GENOMIC DNA]</scope>
    <source>
        <strain evidence="3 4">S</strain>
    </source>
</reference>